<dbReference type="RefSeq" id="WP_089221022.1">
    <property type="nucleotide sequence ID" value="NZ_FZOS01000035.1"/>
</dbReference>
<keyword evidence="2" id="KW-1185">Reference proteome</keyword>
<evidence type="ECO:0000313" key="1">
    <source>
        <dbReference type="EMBL" id="SNT05711.1"/>
    </source>
</evidence>
<proteinExistence type="predicted"/>
<sequence>MSNVVQLRPADATQRLWEAYRVLAQRIADNPRLRVDVEFQQEMVRAWKRWADAYLAEDAA</sequence>
<accession>A0A239JIJ3</accession>
<evidence type="ECO:0000313" key="2">
    <source>
        <dbReference type="Proteomes" id="UP000198281"/>
    </source>
</evidence>
<protein>
    <submittedName>
        <fullName evidence="1">Uncharacterized protein</fullName>
    </submittedName>
</protein>
<gene>
    <name evidence="1" type="ORF">SAMN06295912_13523</name>
</gene>
<organism evidence="1 2">
    <name type="scientific">Edaphosphingomonas laterariae</name>
    <dbReference type="NCBI Taxonomy" id="861865"/>
    <lineage>
        <taxon>Bacteria</taxon>
        <taxon>Pseudomonadati</taxon>
        <taxon>Pseudomonadota</taxon>
        <taxon>Alphaproteobacteria</taxon>
        <taxon>Sphingomonadales</taxon>
        <taxon>Rhizorhabdaceae</taxon>
        <taxon>Edaphosphingomonas</taxon>
    </lineage>
</organism>
<dbReference type="AlphaFoldDB" id="A0A239JIJ3"/>
<name>A0A239JIJ3_9SPHN</name>
<reference evidence="2" key="1">
    <citation type="submission" date="2017-06" db="EMBL/GenBank/DDBJ databases">
        <authorList>
            <person name="Varghese N."/>
            <person name="Submissions S."/>
        </authorList>
    </citation>
    <scope>NUCLEOTIDE SEQUENCE [LARGE SCALE GENOMIC DNA]</scope>
    <source>
        <strain evidence="2">LNB2</strain>
    </source>
</reference>
<dbReference type="EMBL" id="FZOS01000035">
    <property type="protein sequence ID" value="SNT05711.1"/>
    <property type="molecule type" value="Genomic_DNA"/>
</dbReference>
<dbReference type="Proteomes" id="UP000198281">
    <property type="component" value="Unassembled WGS sequence"/>
</dbReference>